<feature type="chain" id="PRO_5031216383" evidence="4">
    <location>
        <begin position="28"/>
        <end position="407"/>
    </location>
</feature>
<dbReference type="PROSITE" id="PS51318">
    <property type="entry name" value="TAT"/>
    <property type="match status" value="1"/>
</dbReference>
<dbReference type="AlphaFoldDB" id="A0A7W6H7Z1"/>
<reference evidence="6 7" key="1">
    <citation type="submission" date="2020-08" db="EMBL/GenBank/DDBJ databases">
        <title>Genomic Encyclopedia of Type Strains, Phase IV (KMG-IV): sequencing the most valuable type-strain genomes for metagenomic binning, comparative biology and taxonomic classification.</title>
        <authorList>
            <person name="Goeker M."/>
        </authorList>
    </citation>
    <scope>NUCLEOTIDE SEQUENCE [LARGE SCALE GENOMIC DNA]</scope>
    <source>
        <strain evidence="6 7">DSM 102238</strain>
    </source>
</reference>
<evidence type="ECO:0000256" key="2">
    <source>
        <dbReference type="ARBA" id="ARBA00022729"/>
    </source>
</evidence>
<accession>A0A7W6H7Z1</accession>
<keyword evidence="7" id="KW-1185">Reference proteome</keyword>
<comment type="caution">
    <text evidence="6">The sequence shown here is derived from an EMBL/GenBank/DDBJ whole genome shotgun (WGS) entry which is preliminary data.</text>
</comment>
<organism evidence="6 7">
    <name type="scientific">Aureimonas pseudogalii</name>
    <dbReference type="NCBI Taxonomy" id="1744844"/>
    <lineage>
        <taxon>Bacteria</taxon>
        <taxon>Pseudomonadati</taxon>
        <taxon>Pseudomonadota</taxon>
        <taxon>Alphaproteobacteria</taxon>
        <taxon>Hyphomicrobiales</taxon>
        <taxon>Aurantimonadaceae</taxon>
        <taxon>Aureimonas</taxon>
    </lineage>
</organism>
<keyword evidence="2 4" id="KW-0732">Signal</keyword>
<evidence type="ECO:0000259" key="5">
    <source>
        <dbReference type="Pfam" id="PF13458"/>
    </source>
</evidence>
<dbReference type="InterPro" id="IPR028082">
    <property type="entry name" value="Peripla_BP_I"/>
</dbReference>
<dbReference type="InterPro" id="IPR006311">
    <property type="entry name" value="TAT_signal"/>
</dbReference>
<dbReference type="Proteomes" id="UP000542776">
    <property type="component" value="Unassembled WGS sequence"/>
</dbReference>
<dbReference type="InterPro" id="IPR051010">
    <property type="entry name" value="BCAA_transport"/>
</dbReference>
<feature type="domain" description="Leucine-binding protein" evidence="5">
    <location>
        <begin position="32"/>
        <end position="344"/>
    </location>
</feature>
<dbReference type="Pfam" id="PF13458">
    <property type="entry name" value="Peripla_BP_6"/>
    <property type="match status" value="1"/>
</dbReference>
<keyword evidence="3" id="KW-0813">Transport</keyword>
<dbReference type="SUPFAM" id="SSF53822">
    <property type="entry name" value="Periplasmic binding protein-like I"/>
    <property type="match status" value="1"/>
</dbReference>
<dbReference type="CDD" id="cd06346">
    <property type="entry name" value="PBP1_ABC_ligand_binding-like"/>
    <property type="match status" value="1"/>
</dbReference>
<protein>
    <submittedName>
        <fullName evidence="6">Branched-chain amino acid transport system substrate-binding protein</fullName>
    </submittedName>
</protein>
<sequence>MKLDRRQALQMMAAGTLAAAMPRTALAQGAEYRIGALCPITGAGSTFGTGMQKMIVAAAAEINAAGGAAGRTLTVFQDDTQTQPQAAVLAAKKLLEVNEVQAILGTWSSGVSLAVIPLCNDAGAILMNTSGAPALSVAPANAKHLSYRFQATNDRFGRAFAEIAKREGFKKPATMAFNNASGIGNTEGFAKAWKADGGTVEKVVVYEPNQPSYRSELQSVLDGEPDVIVMGSYVADTAIILREWFQSGATNKFIIPRWAFNVDTVATLGPEVMANVITVESVANESSPAFAAFDALYRKEMGEPGTANNYAAMTYDMTVLLALAIEAAGPGADNAAINAKIVEVSGPDGEVVTSFAAGRDALKAGKSINYDGASSVLDLDAFGDVTPDFGAFFFEGDAFQRRYVVQI</sequence>
<dbReference type="EMBL" id="JACIEK010000017">
    <property type="protein sequence ID" value="MBB4000263.1"/>
    <property type="molecule type" value="Genomic_DNA"/>
</dbReference>
<comment type="similarity">
    <text evidence="1">Belongs to the leucine-binding protein family.</text>
</comment>
<proteinExistence type="inferred from homology"/>
<keyword evidence="3" id="KW-0029">Amino-acid transport</keyword>
<dbReference type="GO" id="GO:0006865">
    <property type="term" value="P:amino acid transport"/>
    <property type="evidence" value="ECO:0007669"/>
    <property type="project" value="UniProtKB-KW"/>
</dbReference>
<dbReference type="InterPro" id="IPR028081">
    <property type="entry name" value="Leu-bd"/>
</dbReference>
<dbReference type="PANTHER" id="PTHR30483">
    <property type="entry name" value="LEUCINE-SPECIFIC-BINDING PROTEIN"/>
    <property type="match status" value="1"/>
</dbReference>
<evidence type="ECO:0000256" key="1">
    <source>
        <dbReference type="ARBA" id="ARBA00010062"/>
    </source>
</evidence>
<dbReference type="RefSeq" id="WP_183201959.1">
    <property type="nucleotide sequence ID" value="NZ_JACIEK010000017.1"/>
</dbReference>
<dbReference type="Gene3D" id="3.40.50.2300">
    <property type="match status" value="2"/>
</dbReference>
<dbReference type="PANTHER" id="PTHR30483:SF6">
    <property type="entry name" value="PERIPLASMIC BINDING PROTEIN OF ABC TRANSPORTER FOR NATURAL AMINO ACIDS"/>
    <property type="match status" value="1"/>
</dbReference>
<evidence type="ECO:0000313" key="7">
    <source>
        <dbReference type="Proteomes" id="UP000542776"/>
    </source>
</evidence>
<name>A0A7W6H7Z1_9HYPH</name>
<evidence type="ECO:0000256" key="4">
    <source>
        <dbReference type="SAM" id="SignalP"/>
    </source>
</evidence>
<gene>
    <name evidence="6" type="ORF">GGR04_004139</name>
</gene>
<evidence type="ECO:0000313" key="6">
    <source>
        <dbReference type="EMBL" id="MBB4000263.1"/>
    </source>
</evidence>
<evidence type="ECO:0000256" key="3">
    <source>
        <dbReference type="ARBA" id="ARBA00022970"/>
    </source>
</evidence>
<feature type="signal peptide" evidence="4">
    <location>
        <begin position="1"/>
        <end position="27"/>
    </location>
</feature>